<name>A0A851HRL5_9GAMM</name>
<feature type="transmembrane region" description="Helical" evidence="6">
    <location>
        <begin position="281"/>
        <end position="298"/>
    </location>
</feature>
<evidence type="ECO:0000256" key="4">
    <source>
        <dbReference type="ARBA" id="ARBA00022989"/>
    </source>
</evidence>
<dbReference type="AlphaFoldDB" id="A0A851HRL5"/>
<reference evidence="8 9" key="1">
    <citation type="submission" date="2020-03" db="EMBL/GenBank/DDBJ databases">
        <title>Metagenomic, metatranscriptomic, and metabolomic analyses revealed the key microbes and metabolic features during the fermentation of ganjang, Korean traditional soy sauce.</title>
        <authorList>
            <person name="Chun B.H."/>
            <person name="Jeon C.O."/>
        </authorList>
    </citation>
    <scope>NUCLEOTIDE SEQUENCE [LARGE SCALE GENOMIC DNA]</scope>
    <source>
        <strain evidence="8 9">KG14</strain>
    </source>
</reference>
<evidence type="ECO:0000313" key="9">
    <source>
        <dbReference type="Proteomes" id="UP000536442"/>
    </source>
</evidence>
<comment type="caution">
    <text evidence="8">The sequence shown here is derived from an EMBL/GenBank/DDBJ whole genome shotgun (WGS) entry which is preliminary data.</text>
</comment>
<dbReference type="PANTHER" id="PTHR42920">
    <property type="entry name" value="OS03G0707200 PROTEIN-RELATED"/>
    <property type="match status" value="1"/>
</dbReference>
<dbReference type="EMBL" id="JABEVQ010000004">
    <property type="protein sequence ID" value="NWN91597.1"/>
    <property type="molecule type" value="Genomic_DNA"/>
</dbReference>
<feature type="transmembrane region" description="Helical" evidence="6">
    <location>
        <begin position="165"/>
        <end position="183"/>
    </location>
</feature>
<dbReference type="PANTHER" id="PTHR42920:SF5">
    <property type="entry name" value="EAMA DOMAIN-CONTAINING PROTEIN"/>
    <property type="match status" value="1"/>
</dbReference>
<keyword evidence="9" id="KW-1185">Reference proteome</keyword>
<dbReference type="GO" id="GO:0005886">
    <property type="term" value="C:plasma membrane"/>
    <property type="evidence" value="ECO:0007669"/>
    <property type="project" value="UniProtKB-SubCell"/>
</dbReference>
<comment type="subcellular location">
    <subcellularLocation>
        <location evidence="1">Cell membrane</location>
        <topology evidence="1">Multi-pass membrane protein</topology>
    </subcellularLocation>
</comment>
<evidence type="ECO:0000256" key="2">
    <source>
        <dbReference type="ARBA" id="ARBA00022475"/>
    </source>
</evidence>
<dbReference type="InterPro" id="IPR051258">
    <property type="entry name" value="Diverse_Substrate_Transporter"/>
</dbReference>
<feature type="transmembrane region" description="Helical" evidence="6">
    <location>
        <begin position="195"/>
        <end position="214"/>
    </location>
</feature>
<organism evidence="8 9">
    <name type="scientific">Marinobacter adhaerens</name>
    <dbReference type="NCBI Taxonomy" id="1033846"/>
    <lineage>
        <taxon>Bacteria</taxon>
        <taxon>Pseudomonadati</taxon>
        <taxon>Pseudomonadota</taxon>
        <taxon>Gammaproteobacteria</taxon>
        <taxon>Pseudomonadales</taxon>
        <taxon>Marinobacteraceae</taxon>
        <taxon>Marinobacter</taxon>
    </lineage>
</organism>
<dbReference type="InterPro" id="IPR000620">
    <property type="entry name" value="EamA_dom"/>
</dbReference>
<evidence type="ECO:0000256" key="1">
    <source>
        <dbReference type="ARBA" id="ARBA00004651"/>
    </source>
</evidence>
<feature type="transmembrane region" description="Helical" evidence="6">
    <location>
        <begin position="112"/>
        <end position="129"/>
    </location>
</feature>
<accession>A0A851HRL5</accession>
<keyword evidence="2" id="KW-1003">Cell membrane</keyword>
<evidence type="ECO:0000256" key="5">
    <source>
        <dbReference type="ARBA" id="ARBA00023136"/>
    </source>
</evidence>
<feature type="transmembrane region" description="Helical" evidence="6">
    <location>
        <begin position="81"/>
        <end position="100"/>
    </location>
</feature>
<feature type="transmembrane region" description="Helical" evidence="6">
    <location>
        <begin position="136"/>
        <end position="153"/>
    </location>
</feature>
<protein>
    <submittedName>
        <fullName evidence="8">DMT family transporter</fullName>
    </submittedName>
</protein>
<evidence type="ECO:0000256" key="6">
    <source>
        <dbReference type="SAM" id="Phobius"/>
    </source>
</evidence>
<dbReference type="Pfam" id="PF00892">
    <property type="entry name" value="EamA"/>
    <property type="match status" value="1"/>
</dbReference>
<sequence length="314" mass="32274">MHIITRPARPLYVSVVAALFAVVLWAGAPLLVDLASTAPPFQLTTIALLSGVIAALPASMRKRKGEVAEADQQPLSLKWKLVINGLIPLLILGAIGAYLTGVGMAPTAEAALITYTWPVMFIVMSQWLFHGRLSFTVLFGALTAFSGAALLLSPGTGTDGFSQYVIGYGLALLAACCWALYSWVCQAAPVAVAPIMPRLFLLAAMGSAIAHLLTGNSLGLPSGLALIAGVGLGMGPYGLAMVAWDMALRSGPAALVGSLAYGVPVLAAAFLVLAGVAAPDWRIPLAATLVVIGSLIASRKTGSARTEAQQVTVG</sequence>
<dbReference type="Proteomes" id="UP000536442">
    <property type="component" value="Unassembled WGS sequence"/>
</dbReference>
<keyword evidence="3 6" id="KW-0812">Transmembrane</keyword>
<evidence type="ECO:0000259" key="7">
    <source>
        <dbReference type="Pfam" id="PF00892"/>
    </source>
</evidence>
<feature type="domain" description="EamA" evidence="7">
    <location>
        <begin position="15"/>
        <end position="152"/>
    </location>
</feature>
<proteinExistence type="predicted"/>
<gene>
    <name evidence="8" type="ORF">HLV39_08850</name>
</gene>
<keyword evidence="4 6" id="KW-1133">Transmembrane helix</keyword>
<evidence type="ECO:0000313" key="8">
    <source>
        <dbReference type="EMBL" id="NWN91597.1"/>
    </source>
</evidence>
<feature type="transmembrane region" description="Helical" evidence="6">
    <location>
        <begin position="254"/>
        <end position="275"/>
    </location>
</feature>
<evidence type="ECO:0000256" key="3">
    <source>
        <dbReference type="ARBA" id="ARBA00022692"/>
    </source>
</evidence>
<feature type="transmembrane region" description="Helical" evidence="6">
    <location>
        <begin position="12"/>
        <end position="32"/>
    </location>
</feature>
<feature type="transmembrane region" description="Helical" evidence="6">
    <location>
        <begin position="220"/>
        <end position="242"/>
    </location>
</feature>
<keyword evidence="5 6" id="KW-0472">Membrane</keyword>
<feature type="transmembrane region" description="Helical" evidence="6">
    <location>
        <begin position="38"/>
        <end position="60"/>
    </location>
</feature>